<proteinExistence type="predicted"/>
<evidence type="ECO:0000256" key="1">
    <source>
        <dbReference type="SAM" id="Phobius"/>
    </source>
</evidence>
<dbReference type="EMBL" id="LR593887">
    <property type="protein sequence ID" value="VTR96742.1"/>
    <property type="molecule type" value="Genomic_DNA"/>
</dbReference>
<keyword evidence="1" id="KW-0812">Transmembrane</keyword>
<gene>
    <name evidence="2" type="ORF">GMBLW1_32980</name>
</gene>
<evidence type="ECO:0000313" key="2">
    <source>
        <dbReference type="EMBL" id="VIP00662.1"/>
    </source>
</evidence>
<dbReference type="Proteomes" id="UP000464378">
    <property type="component" value="Chromosome"/>
</dbReference>
<keyword evidence="1" id="KW-1133">Transmembrane helix</keyword>
<accession>A0A6C2YI41</accession>
<keyword evidence="1" id="KW-0472">Membrane</keyword>
<name>A0A6C2YI41_9BACT</name>
<sequence length="117" mass="12980">MARSIRVRGCDHLWTGMFALIGLSVGLFWFLISSGGPNAFTVTSIMQPATPVIDSTLTVTFFGYDGYTRSAPDASAFAAEVEFWKWAPFVVIVLGSLVGGLVGRRIDRWLRRQRAHR</sequence>
<dbReference type="InParanoid" id="A0A6C2YI41"/>
<feature type="transmembrane region" description="Helical" evidence="1">
    <location>
        <begin position="83"/>
        <end position="103"/>
    </location>
</feature>
<dbReference type="AlphaFoldDB" id="A0A6C2YI41"/>
<reference evidence="2" key="1">
    <citation type="submission" date="2019-04" db="EMBL/GenBank/DDBJ databases">
        <authorList>
            <consortium name="Science for Life Laboratories"/>
        </authorList>
    </citation>
    <scope>NUCLEOTIDE SEQUENCE</scope>
    <source>
        <strain evidence="2">MBLW1</strain>
    </source>
</reference>
<feature type="transmembrane region" description="Helical" evidence="1">
    <location>
        <begin position="12"/>
        <end position="32"/>
    </location>
</feature>
<organism evidence="2">
    <name type="scientific">Tuwongella immobilis</name>
    <dbReference type="NCBI Taxonomy" id="692036"/>
    <lineage>
        <taxon>Bacteria</taxon>
        <taxon>Pseudomonadati</taxon>
        <taxon>Planctomycetota</taxon>
        <taxon>Planctomycetia</taxon>
        <taxon>Gemmatales</taxon>
        <taxon>Gemmataceae</taxon>
        <taxon>Tuwongella</taxon>
    </lineage>
</organism>
<protein>
    <submittedName>
        <fullName evidence="2">Uncharacterized protein</fullName>
    </submittedName>
</protein>
<keyword evidence="3" id="KW-1185">Reference proteome</keyword>
<dbReference type="EMBL" id="LR586016">
    <property type="protein sequence ID" value="VIP00662.1"/>
    <property type="molecule type" value="Genomic_DNA"/>
</dbReference>
<evidence type="ECO:0000313" key="3">
    <source>
        <dbReference type="Proteomes" id="UP000464378"/>
    </source>
</evidence>
<dbReference type="KEGG" id="tim:GMBLW1_32980"/>